<reference evidence="7" key="1">
    <citation type="submission" date="2020-12" db="UniProtKB">
        <authorList>
            <consortium name="WormBaseParasite"/>
        </authorList>
    </citation>
    <scope>IDENTIFICATION</scope>
    <source>
        <strain evidence="7">MHco3</strain>
    </source>
</reference>
<keyword evidence="4" id="KW-0186">Copper</keyword>
<comment type="subcellular location">
    <subcellularLocation>
        <location evidence="4">Membrane</location>
        <topology evidence="4">Multi-pass membrane protein</topology>
    </subcellularLocation>
</comment>
<feature type="transmembrane region" description="Helical" evidence="4">
    <location>
        <begin position="102"/>
        <end position="122"/>
    </location>
</feature>
<evidence type="ECO:0000256" key="4">
    <source>
        <dbReference type="RuleBase" id="RU367022"/>
    </source>
</evidence>
<dbReference type="WBParaSite" id="HCON_00001310-00002">
    <property type="protein sequence ID" value="HCON_00001310-00002"/>
    <property type="gene ID" value="HCON_00001310"/>
</dbReference>
<dbReference type="Pfam" id="PF04145">
    <property type="entry name" value="Ctr"/>
    <property type="match status" value="1"/>
</dbReference>
<name>A0A7I4XRJ3_HAECO</name>
<keyword evidence="6" id="KW-1185">Reference proteome</keyword>
<evidence type="ECO:0000313" key="6">
    <source>
        <dbReference type="Proteomes" id="UP000025227"/>
    </source>
</evidence>
<dbReference type="PANTHER" id="PTHR12483">
    <property type="entry name" value="SOLUTE CARRIER FAMILY 31 COPPER TRANSPORTERS"/>
    <property type="match status" value="1"/>
</dbReference>
<keyword evidence="4" id="KW-0813">Transport</keyword>
<comment type="similarity">
    <text evidence="4">Belongs to the copper transporter (Ctr) (TC 1.A.56) family. SLC31A subfamily.</text>
</comment>
<dbReference type="GO" id="GO:0005375">
    <property type="term" value="F:copper ion transmembrane transporter activity"/>
    <property type="evidence" value="ECO:0007669"/>
    <property type="project" value="UniProtKB-UniRule"/>
</dbReference>
<dbReference type="Proteomes" id="UP000025227">
    <property type="component" value="Unplaced"/>
</dbReference>
<keyword evidence="4" id="KW-0187">Copper transport</keyword>
<accession>A0A7I4XRJ3</accession>
<organism evidence="6 7">
    <name type="scientific">Haemonchus contortus</name>
    <name type="common">Barber pole worm</name>
    <dbReference type="NCBI Taxonomy" id="6289"/>
    <lineage>
        <taxon>Eukaryota</taxon>
        <taxon>Metazoa</taxon>
        <taxon>Ecdysozoa</taxon>
        <taxon>Nematoda</taxon>
        <taxon>Chromadorea</taxon>
        <taxon>Rhabditida</taxon>
        <taxon>Rhabditina</taxon>
        <taxon>Rhabditomorpha</taxon>
        <taxon>Strongyloidea</taxon>
        <taxon>Trichostrongylidae</taxon>
        <taxon>Haemonchus</taxon>
    </lineage>
</organism>
<dbReference type="InterPro" id="IPR007274">
    <property type="entry name" value="Cop_transporter"/>
</dbReference>
<evidence type="ECO:0000256" key="1">
    <source>
        <dbReference type="ARBA" id="ARBA00022692"/>
    </source>
</evidence>
<sequence>RIILLPVLEANSFGPHQATSGMANDILDDVAAFMKEMENASVSHHGGSHHSHHHGHHDHSMHGHHASGHGGHDDHGGHMMKMWFHGGWTEVILFDFWRIDSLLGLILSFICIFIMGAMYEGIKWFRVYLQMNATREMCRQEKSVRSQYVNHQDKAPLNNDVCRSNSHEDVYNPTTTPPTGAKGSRDRSESPFSPSAACSTIRLVQAALYVVQLVLAYWLMLIVMTYNTWLTIAVILGAGFGHWLFAVLKFRDPAGETADSFATDACH</sequence>
<keyword evidence="4" id="KW-0406">Ion transport</keyword>
<dbReference type="AlphaFoldDB" id="A0A7I4XRJ3"/>
<feature type="compositionally biased region" description="Basic residues" evidence="5">
    <location>
        <begin position="46"/>
        <end position="67"/>
    </location>
</feature>
<feature type="transmembrane region" description="Helical" evidence="4">
    <location>
        <begin position="203"/>
        <end position="223"/>
    </location>
</feature>
<dbReference type="OMA" id="HEGHMMK"/>
<feature type="region of interest" description="Disordered" evidence="5">
    <location>
        <begin position="42"/>
        <end position="73"/>
    </location>
</feature>
<feature type="transmembrane region" description="Helical" evidence="4">
    <location>
        <begin position="229"/>
        <end position="248"/>
    </location>
</feature>
<keyword evidence="2 4" id="KW-1133">Transmembrane helix</keyword>
<evidence type="ECO:0000313" key="7">
    <source>
        <dbReference type="WBParaSite" id="HCON_00001310-00002"/>
    </source>
</evidence>
<dbReference type="PANTHER" id="PTHR12483:SF127">
    <property type="entry name" value="COPPER TRANSPORT PROTEIN"/>
    <property type="match status" value="1"/>
</dbReference>
<keyword evidence="1 4" id="KW-0812">Transmembrane</keyword>
<evidence type="ECO:0000256" key="5">
    <source>
        <dbReference type="SAM" id="MobiDB-lite"/>
    </source>
</evidence>
<feature type="region of interest" description="Disordered" evidence="5">
    <location>
        <begin position="155"/>
        <end position="191"/>
    </location>
</feature>
<evidence type="ECO:0000256" key="3">
    <source>
        <dbReference type="ARBA" id="ARBA00023136"/>
    </source>
</evidence>
<protein>
    <recommendedName>
        <fullName evidence="4">Copper transport protein</fullName>
    </recommendedName>
</protein>
<dbReference type="OrthoDB" id="161814at2759"/>
<evidence type="ECO:0000256" key="2">
    <source>
        <dbReference type="ARBA" id="ARBA00022989"/>
    </source>
</evidence>
<dbReference type="GO" id="GO:0016020">
    <property type="term" value="C:membrane"/>
    <property type="evidence" value="ECO:0007669"/>
    <property type="project" value="UniProtKB-SubCell"/>
</dbReference>
<keyword evidence="3 4" id="KW-0472">Membrane</keyword>
<proteinExistence type="inferred from homology"/>